<evidence type="ECO:0000313" key="3">
    <source>
        <dbReference type="Proteomes" id="UP000256645"/>
    </source>
</evidence>
<gene>
    <name evidence="2" type="ORF">BP6252_09776</name>
</gene>
<evidence type="ECO:0000313" key="2">
    <source>
        <dbReference type="EMBL" id="RDW66141.1"/>
    </source>
</evidence>
<organism evidence="2 3">
    <name type="scientific">Coleophoma cylindrospora</name>
    <dbReference type="NCBI Taxonomy" id="1849047"/>
    <lineage>
        <taxon>Eukaryota</taxon>
        <taxon>Fungi</taxon>
        <taxon>Dikarya</taxon>
        <taxon>Ascomycota</taxon>
        <taxon>Pezizomycotina</taxon>
        <taxon>Leotiomycetes</taxon>
        <taxon>Helotiales</taxon>
        <taxon>Dermateaceae</taxon>
        <taxon>Coleophoma</taxon>
    </lineage>
</organism>
<dbReference type="Proteomes" id="UP000256645">
    <property type="component" value="Unassembled WGS sequence"/>
</dbReference>
<accession>A0A3D8QWS3</accession>
<dbReference type="OrthoDB" id="3437607at2759"/>
<feature type="compositionally biased region" description="Polar residues" evidence="1">
    <location>
        <begin position="175"/>
        <end position="210"/>
    </location>
</feature>
<feature type="compositionally biased region" description="Basic and acidic residues" evidence="1">
    <location>
        <begin position="302"/>
        <end position="313"/>
    </location>
</feature>
<feature type="region of interest" description="Disordered" evidence="1">
    <location>
        <begin position="259"/>
        <end position="313"/>
    </location>
</feature>
<dbReference type="AlphaFoldDB" id="A0A3D8QWS3"/>
<feature type="compositionally biased region" description="Polar residues" evidence="1">
    <location>
        <begin position="105"/>
        <end position="120"/>
    </location>
</feature>
<keyword evidence="3" id="KW-1185">Reference proteome</keyword>
<comment type="caution">
    <text evidence="2">The sequence shown here is derived from an EMBL/GenBank/DDBJ whole genome shotgun (WGS) entry which is preliminary data.</text>
</comment>
<sequence length="594" mass="64831">MPAASSAIGDTQSDKERGNPDQPGKVSPETLPHTRIFGTAHTVDVDAPSNHQRPTSSTIIQPDFPDIETRLLPYQYREELSSSSSDSVVETPLDTESPEEYGVRSPTQDPENDACSTPQHYSPIKDGFYYEGYVESLEDHSSPLSPEDASTPQRQLTGLLQVPEVRESLPRSPLYMSQNTSNSPERNRSSSLTPRNNASSLIANTPSILFSQPPRRPPIRAYQSTPGRPARRLLRHQTNDFSAESDERASAVYEQARLVSNSSTASRPDTLPVRTLRDELRGSSLGSSRISSTSSFVDSETEDRNLGRPSERDSFLQDIASSFSLSPRSELPPPFSSVSRVVSGNGPPALPSHEYLGLVNPAATTRETGDSDIEDNFTSNDVGSEPPSSGRNSLLNSARRLLDLYGRTRSPISHQGSLEHPSPSPSSAAPTTDRRGDRPPRTPSETLQVYDDSLPPSSQPQTPAHLPEARHRSRRHPRFFNPSYTAPVPGSRSTRMGWVVQVQGSSNGSGIGSSRSRPFNARIIDRSYSRSSRPNQHGLSSSVTSPTGMQRPGFRGLYGGQENGDDESNYLAGVQFDEAARRLWDVGGSGIGRR</sequence>
<feature type="region of interest" description="Disordered" evidence="1">
    <location>
        <begin position="410"/>
        <end position="490"/>
    </location>
</feature>
<reference evidence="2 3" key="1">
    <citation type="journal article" date="2018" name="IMA Fungus">
        <title>IMA Genome-F 9: Draft genome sequence of Annulohypoxylon stygium, Aspergillus mulundensis, Berkeleyomyces basicola (syn. Thielaviopsis basicola), Ceratocystis smalleyi, two Cercospora beticola strains, Coleophoma cylindrospora, Fusarium fracticaudum, Phialophora cf. hyalina, and Morchella septimelata.</title>
        <authorList>
            <person name="Wingfield B.D."/>
            <person name="Bills G.F."/>
            <person name="Dong Y."/>
            <person name="Huang W."/>
            <person name="Nel W.J."/>
            <person name="Swalarsk-Parry B.S."/>
            <person name="Vaghefi N."/>
            <person name="Wilken P.M."/>
            <person name="An Z."/>
            <person name="de Beer Z.W."/>
            <person name="De Vos L."/>
            <person name="Chen L."/>
            <person name="Duong T.A."/>
            <person name="Gao Y."/>
            <person name="Hammerbacher A."/>
            <person name="Kikkert J.R."/>
            <person name="Li Y."/>
            <person name="Li H."/>
            <person name="Li K."/>
            <person name="Li Q."/>
            <person name="Liu X."/>
            <person name="Ma X."/>
            <person name="Naidoo K."/>
            <person name="Pethybridge S.J."/>
            <person name="Sun J."/>
            <person name="Steenkamp E.T."/>
            <person name="van der Nest M.A."/>
            <person name="van Wyk S."/>
            <person name="Wingfield M.J."/>
            <person name="Xiong C."/>
            <person name="Yue Q."/>
            <person name="Zhang X."/>
        </authorList>
    </citation>
    <scope>NUCLEOTIDE SEQUENCE [LARGE SCALE GENOMIC DNA]</scope>
    <source>
        <strain evidence="2 3">BP6252</strain>
    </source>
</reference>
<feature type="compositionally biased region" description="Polar residues" evidence="1">
    <location>
        <begin position="49"/>
        <end position="60"/>
    </location>
</feature>
<feature type="compositionally biased region" description="Polar residues" evidence="1">
    <location>
        <begin position="142"/>
        <end position="158"/>
    </location>
</feature>
<feature type="region of interest" description="Disordered" evidence="1">
    <location>
        <begin position="526"/>
        <end position="568"/>
    </location>
</feature>
<protein>
    <submittedName>
        <fullName evidence="2">Uncharacterized protein</fullName>
    </submittedName>
</protein>
<proteinExistence type="predicted"/>
<feature type="compositionally biased region" description="Polar residues" evidence="1">
    <location>
        <begin position="534"/>
        <end position="548"/>
    </location>
</feature>
<feature type="region of interest" description="Disordered" evidence="1">
    <location>
        <begin position="1"/>
        <end position="231"/>
    </location>
</feature>
<name>A0A3D8QWS3_9HELO</name>
<feature type="compositionally biased region" description="Low complexity" evidence="1">
    <location>
        <begin position="283"/>
        <end position="298"/>
    </location>
</feature>
<evidence type="ECO:0000256" key="1">
    <source>
        <dbReference type="SAM" id="MobiDB-lite"/>
    </source>
</evidence>
<feature type="region of interest" description="Disordered" evidence="1">
    <location>
        <begin position="365"/>
        <end position="394"/>
    </location>
</feature>
<dbReference type="EMBL" id="PDLM01000011">
    <property type="protein sequence ID" value="RDW66141.1"/>
    <property type="molecule type" value="Genomic_DNA"/>
</dbReference>